<dbReference type="EMBL" id="CP120863">
    <property type="protein sequence ID" value="WFE92171.1"/>
    <property type="molecule type" value="Genomic_DNA"/>
</dbReference>
<protein>
    <submittedName>
        <fullName evidence="3">Flavin reductase</fullName>
    </submittedName>
</protein>
<dbReference type="SUPFAM" id="SSF50475">
    <property type="entry name" value="FMN-binding split barrel"/>
    <property type="match status" value="1"/>
</dbReference>
<feature type="domain" description="Flavin reductase like" evidence="2">
    <location>
        <begin position="32"/>
        <end position="179"/>
    </location>
</feature>
<evidence type="ECO:0000313" key="4">
    <source>
        <dbReference type="Proteomes" id="UP001209803"/>
    </source>
</evidence>
<keyword evidence="1" id="KW-0560">Oxidoreductase</keyword>
<keyword evidence="4" id="KW-1185">Reference proteome</keyword>
<reference evidence="3 4" key="1">
    <citation type="submission" date="2023-03" db="EMBL/GenBank/DDBJ databases">
        <title>Roseibium porphyridii sp. nov. and Roseibium rhodosorbium sp. nov. isolated from marine algae, Porphyridium cruentum and Rhodosorus marinus, respectively.</title>
        <authorList>
            <person name="Lee M.W."/>
            <person name="Choi B.J."/>
            <person name="Lee J.K."/>
            <person name="Choi D.G."/>
            <person name="Baek J.H."/>
            <person name="Bayburt H."/>
            <person name="Kim J.M."/>
            <person name="Han D.M."/>
            <person name="Kim K.H."/>
            <person name="Jeon C.O."/>
        </authorList>
    </citation>
    <scope>NUCLEOTIDE SEQUENCE [LARGE SCALE GENOMIC DNA]</scope>
    <source>
        <strain evidence="3 4">KMA01</strain>
    </source>
</reference>
<dbReference type="PANTHER" id="PTHR30466:SF1">
    <property type="entry name" value="FMN REDUCTASE (NADH) RUTF"/>
    <property type="match status" value="1"/>
</dbReference>
<accession>A0ABY8F9P1</accession>
<dbReference type="Gene3D" id="2.30.110.10">
    <property type="entry name" value="Electron Transport, Fmn-binding Protein, Chain A"/>
    <property type="match status" value="1"/>
</dbReference>
<dbReference type="SMART" id="SM00903">
    <property type="entry name" value="Flavin_Reduct"/>
    <property type="match status" value="1"/>
</dbReference>
<organism evidence="3 4">
    <name type="scientific">Roseibium porphyridii</name>
    <dbReference type="NCBI Taxonomy" id="2866279"/>
    <lineage>
        <taxon>Bacteria</taxon>
        <taxon>Pseudomonadati</taxon>
        <taxon>Pseudomonadota</taxon>
        <taxon>Alphaproteobacteria</taxon>
        <taxon>Hyphomicrobiales</taxon>
        <taxon>Stappiaceae</taxon>
        <taxon>Roseibium</taxon>
    </lineage>
</organism>
<name>A0ABY8F9P1_9HYPH</name>
<gene>
    <name evidence="3" type="ORF">K1718_12650</name>
</gene>
<dbReference type="PANTHER" id="PTHR30466">
    <property type="entry name" value="FLAVIN REDUCTASE"/>
    <property type="match status" value="1"/>
</dbReference>
<dbReference type="InterPro" id="IPR050268">
    <property type="entry name" value="NADH-dep_flavin_reductase"/>
</dbReference>
<proteinExistence type="predicted"/>
<evidence type="ECO:0000259" key="2">
    <source>
        <dbReference type="SMART" id="SM00903"/>
    </source>
</evidence>
<dbReference type="Pfam" id="PF01613">
    <property type="entry name" value="Flavin_Reduct"/>
    <property type="match status" value="1"/>
</dbReference>
<evidence type="ECO:0000313" key="3">
    <source>
        <dbReference type="EMBL" id="WFE92171.1"/>
    </source>
</evidence>
<dbReference type="InterPro" id="IPR002563">
    <property type="entry name" value="Flavin_Rdtase-like_dom"/>
</dbReference>
<sequence length="182" mass="19631">MAPRSHAITPSSSDMSDQADLTLDKQSFREAMSRIAAAVHVVTTDGAGGRMGATVSAACSVSDEPPSILICLNRQTRIHGAVLKNRCFCLNTLSDDHEHISDVFAGRDKLEMPDRFARGDWTNLATGCPALDSARLSVDCEVFSVTEMGTHSIIVGTVADLRMTDPGKSLLYVRRGYKSLDT</sequence>
<dbReference type="RefSeq" id="WP_173005985.1">
    <property type="nucleotide sequence ID" value="NZ_CP120863.1"/>
</dbReference>
<dbReference type="Proteomes" id="UP001209803">
    <property type="component" value="Chromosome"/>
</dbReference>
<evidence type="ECO:0000256" key="1">
    <source>
        <dbReference type="ARBA" id="ARBA00023002"/>
    </source>
</evidence>
<dbReference type="InterPro" id="IPR012349">
    <property type="entry name" value="Split_barrel_FMN-bd"/>
</dbReference>